<dbReference type="STRING" id="1121400.SAMN02746065_1572"/>
<comment type="subcellular location">
    <subcellularLocation>
        <location evidence="1">Cell membrane</location>
        <topology evidence="1">Multi-pass membrane protein</topology>
    </subcellularLocation>
</comment>
<keyword evidence="7 8" id="KW-0472">Membrane</keyword>
<dbReference type="GO" id="GO:0022857">
    <property type="term" value="F:transmembrane transporter activity"/>
    <property type="evidence" value="ECO:0007669"/>
    <property type="project" value="InterPro"/>
</dbReference>
<evidence type="ECO:0000256" key="4">
    <source>
        <dbReference type="ARBA" id="ARBA00022475"/>
    </source>
</evidence>
<dbReference type="PANTHER" id="PTHR30047">
    <property type="entry name" value="HIGH-AFFINITY CHOLINE TRANSPORT PROTEIN-RELATED"/>
    <property type="match status" value="1"/>
</dbReference>
<feature type="transmembrane region" description="Helical" evidence="8">
    <location>
        <begin position="95"/>
        <end position="119"/>
    </location>
</feature>
<keyword evidence="10" id="KW-1185">Reference proteome</keyword>
<feature type="transmembrane region" description="Helical" evidence="8">
    <location>
        <begin position="139"/>
        <end position="165"/>
    </location>
</feature>
<feature type="transmembrane region" description="Helical" evidence="8">
    <location>
        <begin position="234"/>
        <end position="254"/>
    </location>
</feature>
<dbReference type="InterPro" id="IPR000060">
    <property type="entry name" value="BCCT_transptr"/>
</dbReference>
<dbReference type="Pfam" id="PF02028">
    <property type="entry name" value="BCCT"/>
    <property type="match status" value="1"/>
</dbReference>
<evidence type="ECO:0000256" key="5">
    <source>
        <dbReference type="ARBA" id="ARBA00022692"/>
    </source>
</evidence>
<dbReference type="GO" id="GO:0005886">
    <property type="term" value="C:plasma membrane"/>
    <property type="evidence" value="ECO:0007669"/>
    <property type="project" value="UniProtKB-SubCell"/>
</dbReference>
<dbReference type="AlphaFoldDB" id="A0A1W2EXJ9"/>
<dbReference type="PROSITE" id="PS01303">
    <property type="entry name" value="BCCT"/>
    <property type="match status" value="1"/>
</dbReference>
<feature type="transmembrane region" description="Helical" evidence="8">
    <location>
        <begin position="16"/>
        <end position="34"/>
    </location>
</feature>
<feature type="transmembrane region" description="Helical" evidence="8">
    <location>
        <begin position="411"/>
        <end position="438"/>
    </location>
</feature>
<keyword evidence="5 8" id="KW-0812">Transmembrane</keyword>
<sequence>MKADSPAQDTKVDKTVLIPAMVVIIFVCGLLTAFPEAGGKYLNRLLAFTTNELGILYLWLGVFSLGFMGWIIFGKYGAIKLGKPEETPEFSTPSWIMMLFCAGLGSGALYWGSIEWAYYYLSPPFSLAPKSVEAGNHAAMYGMFHWGIMAWAMYALPSVPIAYAFHVKKIPYLRMSSACKGILGHHADGLPGKIIDIFFILGLMGGVGATLGLSTPMLSQGIAQLTGLVRSFEMDVVIIVLWTALFGTSVYLGLERGIKRLSDFNVCIGLALICFMLFSGPTIFILSTFTNSVGLLFDKFILMSLGTDPIGKSGFAQGWTIFYWAWWIAYAPYMGLFVTRISRGRSLGEMAFAQCFWGSMGCWVIFSVLGNTGLYFELNEIVPVTRILTDQGAPAAIIEIIRHFPLGSGVLVIFLILGFVYSATTMDSAAFVVASVASDKMLPTDQPARWHRLLWALVLGGVTLTMMYLGGLKNIQTLCVVAAFPLIFIIGLSVCSLLRWLKEDEPTTPQN</sequence>
<dbReference type="NCBIfam" id="TIGR00842">
    <property type="entry name" value="bcct"/>
    <property type="match status" value="1"/>
</dbReference>
<feature type="transmembrane region" description="Helical" evidence="8">
    <location>
        <begin position="450"/>
        <end position="469"/>
    </location>
</feature>
<dbReference type="PANTHER" id="PTHR30047:SF7">
    <property type="entry name" value="HIGH-AFFINITY CHOLINE TRANSPORT PROTEIN"/>
    <property type="match status" value="1"/>
</dbReference>
<evidence type="ECO:0000256" key="2">
    <source>
        <dbReference type="ARBA" id="ARBA00005658"/>
    </source>
</evidence>
<proteinExistence type="inferred from homology"/>
<dbReference type="Proteomes" id="UP000192418">
    <property type="component" value="Unassembled WGS sequence"/>
</dbReference>
<evidence type="ECO:0000256" key="7">
    <source>
        <dbReference type="ARBA" id="ARBA00023136"/>
    </source>
</evidence>
<reference evidence="9 10" key="1">
    <citation type="submission" date="2017-04" db="EMBL/GenBank/DDBJ databases">
        <authorList>
            <person name="Afonso C.L."/>
            <person name="Miller P.J."/>
            <person name="Scott M.A."/>
            <person name="Spackman E."/>
            <person name="Goraichik I."/>
            <person name="Dimitrov K.M."/>
            <person name="Suarez D.L."/>
            <person name="Swayne D.E."/>
        </authorList>
    </citation>
    <scope>NUCLEOTIDE SEQUENCE [LARGE SCALE GENOMIC DNA]</scope>
    <source>
        <strain evidence="9 10">DSM 3385</strain>
    </source>
</reference>
<protein>
    <submittedName>
        <fullName evidence="9">Betaine/carnitine transporter, BCCT family</fullName>
    </submittedName>
</protein>
<dbReference type="EMBL" id="FWXY01000057">
    <property type="protein sequence ID" value="SMD14404.1"/>
    <property type="molecule type" value="Genomic_DNA"/>
</dbReference>
<evidence type="ECO:0000256" key="1">
    <source>
        <dbReference type="ARBA" id="ARBA00004651"/>
    </source>
</evidence>
<gene>
    <name evidence="9" type="ORF">SAMN02746065_1572</name>
</gene>
<keyword evidence="3" id="KW-0813">Transport</keyword>
<comment type="similarity">
    <text evidence="2">Belongs to the BCCT transporter (TC 2.A.15) family.</text>
</comment>
<evidence type="ECO:0000313" key="10">
    <source>
        <dbReference type="Proteomes" id="UP000192418"/>
    </source>
</evidence>
<accession>A0A1W2EXJ9</accession>
<keyword evidence="6 8" id="KW-1133">Transmembrane helix</keyword>
<dbReference type="OrthoDB" id="9775735at2"/>
<dbReference type="InterPro" id="IPR018093">
    <property type="entry name" value="BCCT_CS"/>
</dbReference>
<feature type="transmembrane region" description="Helical" evidence="8">
    <location>
        <begin position="266"/>
        <end position="289"/>
    </location>
</feature>
<organism evidence="9 10">
    <name type="scientific">Desulfocicer vacuolatum DSM 3385</name>
    <dbReference type="NCBI Taxonomy" id="1121400"/>
    <lineage>
        <taxon>Bacteria</taxon>
        <taxon>Pseudomonadati</taxon>
        <taxon>Thermodesulfobacteriota</taxon>
        <taxon>Desulfobacteria</taxon>
        <taxon>Desulfobacterales</taxon>
        <taxon>Desulfobacteraceae</taxon>
        <taxon>Desulfocicer</taxon>
    </lineage>
</organism>
<feature type="transmembrane region" description="Helical" evidence="8">
    <location>
        <begin position="54"/>
        <end position="74"/>
    </location>
</feature>
<feature type="transmembrane region" description="Helical" evidence="8">
    <location>
        <begin position="321"/>
        <end position="339"/>
    </location>
</feature>
<evidence type="ECO:0000313" key="9">
    <source>
        <dbReference type="EMBL" id="SMD14404.1"/>
    </source>
</evidence>
<dbReference type="RefSeq" id="WP_084072061.1">
    <property type="nucleotide sequence ID" value="NZ_FWXY01000057.1"/>
</dbReference>
<feature type="transmembrane region" description="Helical" evidence="8">
    <location>
        <begin position="194"/>
        <end position="214"/>
    </location>
</feature>
<evidence type="ECO:0000256" key="8">
    <source>
        <dbReference type="SAM" id="Phobius"/>
    </source>
</evidence>
<keyword evidence="4" id="KW-1003">Cell membrane</keyword>
<evidence type="ECO:0000256" key="6">
    <source>
        <dbReference type="ARBA" id="ARBA00022989"/>
    </source>
</evidence>
<evidence type="ECO:0000256" key="3">
    <source>
        <dbReference type="ARBA" id="ARBA00022448"/>
    </source>
</evidence>
<name>A0A1W2EXJ9_9BACT</name>
<feature type="transmembrane region" description="Helical" evidence="8">
    <location>
        <begin position="475"/>
        <end position="501"/>
    </location>
</feature>